<proteinExistence type="predicted"/>
<dbReference type="EMBL" id="JADBEL010000014">
    <property type="protein sequence ID" value="MBE1555521.1"/>
    <property type="molecule type" value="Genomic_DNA"/>
</dbReference>
<name>A0A927MQI7_9BACL</name>
<comment type="caution">
    <text evidence="1">The sequence shown here is derived from an EMBL/GenBank/DDBJ whole genome shotgun (WGS) entry which is preliminary data.</text>
</comment>
<keyword evidence="2" id="KW-1185">Reference proteome</keyword>
<dbReference type="Proteomes" id="UP000658225">
    <property type="component" value="Unassembled WGS sequence"/>
</dbReference>
<protein>
    <submittedName>
        <fullName evidence="1">Uncharacterized protein</fullName>
    </submittedName>
</protein>
<reference evidence="1" key="1">
    <citation type="submission" date="2020-10" db="EMBL/GenBank/DDBJ databases">
        <title>Genomic Encyclopedia of Type Strains, Phase IV (KMG-IV): sequencing the most valuable type-strain genomes for metagenomic binning, comparative biology and taxonomic classification.</title>
        <authorList>
            <person name="Goeker M."/>
        </authorList>
    </citation>
    <scope>NUCLEOTIDE SEQUENCE</scope>
    <source>
        <strain evidence="1">DSM 13886</strain>
    </source>
</reference>
<accession>A0A927MQI7</accession>
<organism evidence="1 2">
    <name type="scientific">Sporosarcina limicola</name>
    <dbReference type="NCBI Taxonomy" id="34101"/>
    <lineage>
        <taxon>Bacteria</taxon>
        <taxon>Bacillati</taxon>
        <taxon>Bacillota</taxon>
        <taxon>Bacilli</taxon>
        <taxon>Bacillales</taxon>
        <taxon>Caryophanaceae</taxon>
        <taxon>Sporosarcina</taxon>
    </lineage>
</organism>
<dbReference type="RefSeq" id="WP_192599234.1">
    <property type="nucleotide sequence ID" value="NZ_JADBEL010000014.1"/>
</dbReference>
<evidence type="ECO:0000313" key="2">
    <source>
        <dbReference type="Proteomes" id="UP000658225"/>
    </source>
</evidence>
<gene>
    <name evidence="1" type="ORF">H4683_002641</name>
</gene>
<evidence type="ECO:0000313" key="1">
    <source>
        <dbReference type="EMBL" id="MBE1555521.1"/>
    </source>
</evidence>
<sequence length="66" mass="7868">MNEIVYLYKEDIVMAHRSGFQQFGGTLYDFCLRIANYETRPDMEDIEKWIQSYTKPYSIYVNGLSD</sequence>
<dbReference type="AlphaFoldDB" id="A0A927MQI7"/>